<dbReference type="PROSITE" id="PS50181">
    <property type="entry name" value="FBOX"/>
    <property type="match status" value="1"/>
</dbReference>
<dbReference type="InterPro" id="IPR055411">
    <property type="entry name" value="LRR_FXL15/At3g58940/PEG3-like"/>
</dbReference>
<dbReference type="SMART" id="SM00256">
    <property type="entry name" value="FBOX"/>
    <property type="match status" value="1"/>
</dbReference>
<dbReference type="InterPro" id="IPR001810">
    <property type="entry name" value="F-box_dom"/>
</dbReference>
<dbReference type="SUPFAM" id="SSF81383">
    <property type="entry name" value="F-box domain"/>
    <property type="match status" value="1"/>
</dbReference>
<dbReference type="AlphaFoldDB" id="A0AAV0EK92"/>
<dbReference type="SUPFAM" id="SSF52047">
    <property type="entry name" value="RNI-like"/>
    <property type="match status" value="1"/>
</dbReference>
<evidence type="ECO:0000313" key="3">
    <source>
        <dbReference type="Proteomes" id="UP001152523"/>
    </source>
</evidence>
<dbReference type="Pfam" id="PF24758">
    <property type="entry name" value="LRR_At5g56370"/>
    <property type="match status" value="1"/>
</dbReference>
<dbReference type="InterPro" id="IPR036047">
    <property type="entry name" value="F-box-like_dom_sf"/>
</dbReference>
<proteinExistence type="predicted"/>
<keyword evidence="3" id="KW-1185">Reference proteome</keyword>
<dbReference type="PANTHER" id="PTHR31639:SF333">
    <property type="entry name" value="F-BOX DOMAIN, FBD DOMAIN, LEUCINE-RICH REPEAT DOMAIN, L DOMAIN-LIKE PROTEIN-RELATED"/>
    <property type="match status" value="1"/>
</dbReference>
<dbReference type="InterPro" id="IPR032675">
    <property type="entry name" value="LRR_dom_sf"/>
</dbReference>
<organism evidence="2 3">
    <name type="scientific">Cuscuta epithymum</name>
    <dbReference type="NCBI Taxonomy" id="186058"/>
    <lineage>
        <taxon>Eukaryota</taxon>
        <taxon>Viridiplantae</taxon>
        <taxon>Streptophyta</taxon>
        <taxon>Embryophyta</taxon>
        <taxon>Tracheophyta</taxon>
        <taxon>Spermatophyta</taxon>
        <taxon>Magnoliopsida</taxon>
        <taxon>eudicotyledons</taxon>
        <taxon>Gunneridae</taxon>
        <taxon>Pentapetalae</taxon>
        <taxon>asterids</taxon>
        <taxon>lamiids</taxon>
        <taxon>Solanales</taxon>
        <taxon>Convolvulaceae</taxon>
        <taxon>Cuscuteae</taxon>
        <taxon>Cuscuta</taxon>
        <taxon>Cuscuta subgen. Cuscuta</taxon>
    </lineage>
</organism>
<evidence type="ECO:0000313" key="2">
    <source>
        <dbReference type="EMBL" id="CAH9124157.1"/>
    </source>
</evidence>
<dbReference type="Pfam" id="PF00646">
    <property type="entry name" value="F-box"/>
    <property type="match status" value="1"/>
</dbReference>
<gene>
    <name evidence="2" type="ORF">CEPIT_LOCUS25771</name>
</gene>
<dbReference type="EMBL" id="CAMAPF010000933">
    <property type="protein sequence ID" value="CAH9124157.1"/>
    <property type="molecule type" value="Genomic_DNA"/>
</dbReference>
<comment type="caution">
    <text evidence="2">The sequence shown here is derived from an EMBL/GenBank/DDBJ whole genome shotgun (WGS) entry which is preliminary data.</text>
</comment>
<feature type="domain" description="F-box" evidence="1">
    <location>
        <begin position="19"/>
        <end position="67"/>
    </location>
</feature>
<protein>
    <recommendedName>
        <fullName evidence="1">F-box domain-containing protein</fullName>
    </recommendedName>
</protein>
<accession>A0AAV0EK92</accession>
<dbReference type="Gene3D" id="3.80.10.10">
    <property type="entry name" value="Ribonuclease Inhibitor"/>
    <property type="match status" value="1"/>
</dbReference>
<evidence type="ECO:0000259" key="1">
    <source>
        <dbReference type="PROSITE" id="PS50181"/>
    </source>
</evidence>
<dbReference type="Proteomes" id="UP001152523">
    <property type="component" value="Unassembled WGS sequence"/>
</dbReference>
<dbReference type="Gene3D" id="1.20.1280.50">
    <property type="match status" value="1"/>
</dbReference>
<sequence length="417" mass="47822">MASESKIITYRSRRSKPAMDLMSQLPNDVKDRIMESLDTRDAARMALVSTQWKNVWLQHDRLVFDQEFFGWIAQCLSLDDDFSAAFSVMNHILMLRVGPIKMFVLEVSSWNPTPLQSDIDRWCIYLSRNGIEELHLTIFESISSPGVPKKLPVCIISSPTLIHLELDGFTFAYPAKASNFFPVLKSLEFRSVDFMPSVSGIVFDIPNLEHLAFYLCDNIHNFVIKAPKLKNLIVYPTWKFDKWKWFELHFPVIQALVLSTHSFACTDRDIALALPAALNLRMIELDNFKFIWGKHFVFALLLIQKCPKLSKLKIVQEEDDILCFMENGENDASPEDSEDWLIKKDLEMLKTLKVESFCGTRLEVLFIKTILLKSPTLKEVIIVEARANVDATKALNISKEELLSFSCASAKAQIVFR</sequence>
<dbReference type="PANTHER" id="PTHR31639">
    <property type="entry name" value="F-BOX PROTEIN-LIKE"/>
    <property type="match status" value="1"/>
</dbReference>
<name>A0AAV0EK92_9ASTE</name>
<reference evidence="2" key="1">
    <citation type="submission" date="2022-07" db="EMBL/GenBank/DDBJ databases">
        <authorList>
            <person name="Macas J."/>
            <person name="Novak P."/>
            <person name="Neumann P."/>
        </authorList>
    </citation>
    <scope>NUCLEOTIDE SEQUENCE</scope>
</reference>